<dbReference type="KEGG" id="smaz:LH19_24680"/>
<keyword evidence="2" id="KW-1185">Reference proteome</keyword>
<name>A0AAC9AZ89_SPHMC</name>
<gene>
    <name evidence="1" type="ORF">ATM17_25240</name>
</gene>
<evidence type="ECO:0000313" key="2">
    <source>
        <dbReference type="Proteomes" id="UP000076088"/>
    </source>
</evidence>
<dbReference type="RefSeq" id="WP_054732320.1">
    <property type="nucleotide sequence ID" value="NZ_CP009429.1"/>
</dbReference>
<dbReference type="Proteomes" id="UP000076088">
    <property type="component" value="Chromosome"/>
</dbReference>
<dbReference type="AlphaFoldDB" id="A0AAC9AZ89"/>
<reference evidence="2" key="1">
    <citation type="submission" date="2015-11" db="EMBL/GenBank/DDBJ databases">
        <title>Complete genome sequence of a polyethylene-glycol degrader Sphingopyxis macrogoltabida 203N (NBRC 111659).</title>
        <authorList>
            <person name="Yoshiyuki O."/>
            <person name="Shouta N."/>
            <person name="Nagata Y."/>
            <person name="Numata M."/>
            <person name="Tsuchikane K."/>
            <person name="Hosoyama A."/>
            <person name="Yamazoe A."/>
            <person name="Tsuda M."/>
            <person name="Fujita N."/>
            <person name="Kawai F."/>
        </authorList>
    </citation>
    <scope>NUCLEOTIDE SEQUENCE [LARGE SCALE GENOMIC DNA]</scope>
    <source>
        <strain evidence="2">203N</strain>
    </source>
</reference>
<evidence type="ECO:0000313" key="1">
    <source>
        <dbReference type="EMBL" id="AMU92326.1"/>
    </source>
</evidence>
<dbReference type="EMBL" id="CP013344">
    <property type="protein sequence ID" value="AMU92326.1"/>
    <property type="molecule type" value="Genomic_DNA"/>
</dbReference>
<reference evidence="1 2" key="2">
    <citation type="journal article" date="2016" name="Genome Announc.">
        <title>Complete Genome Sequence of Sphingopyxis macrogoltabida Strain 203N (NBRC 111659), a Polyethylene Glycol Degrader.</title>
        <authorList>
            <person name="Ohtsubo Y."/>
            <person name="Nonoyama S."/>
            <person name="Nagata Y."/>
            <person name="Numata M."/>
            <person name="Tsuchikane K."/>
            <person name="Hosoyama A."/>
            <person name="Yamazoe A."/>
            <person name="Tsuda M."/>
            <person name="Fujita N."/>
            <person name="Kawai F."/>
        </authorList>
    </citation>
    <scope>NUCLEOTIDE SEQUENCE [LARGE SCALE GENOMIC DNA]</scope>
    <source>
        <strain evidence="1 2">203N</strain>
    </source>
</reference>
<organism evidence="1 2">
    <name type="scientific">Sphingopyxis macrogoltabida</name>
    <name type="common">Sphingomonas macrogoltabidus</name>
    <dbReference type="NCBI Taxonomy" id="33050"/>
    <lineage>
        <taxon>Bacteria</taxon>
        <taxon>Pseudomonadati</taxon>
        <taxon>Pseudomonadota</taxon>
        <taxon>Alphaproteobacteria</taxon>
        <taxon>Sphingomonadales</taxon>
        <taxon>Sphingomonadaceae</taxon>
        <taxon>Sphingopyxis</taxon>
    </lineage>
</organism>
<protein>
    <submittedName>
        <fullName evidence="1">Uncharacterized protein</fullName>
    </submittedName>
</protein>
<sequence length="123" mass="14176">MSEWPAAADFYNRQRAADPAFDVIEDMYRSRRPWNDLSDRPANWFELVKIVRSVFGVSIDEAHRLILAHAGFRRLTQAAIDTDPGCARYVRRGIVRGRMAEIAELRGERPVIRLTWPSPAPRL</sequence>
<accession>A0AAC9AZ89</accession>
<proteinExistence type="predicted"/>